<reference evidence="6 7" key="1">
    <citation type="journal article" date="2011" name="Stand. Genomic Sci.">
        <title>Complete genome sequence of Haliscomenobacter hydrossis type strain (O).</title>
        <authorList>
            <consortium name="US DOE Joint Genome Institute (JGI-PGF)"/>
            <person name="Daligault H."/>
            <person name="Lapidus A."/>
            <person name="Zeytun A."/>
            <person name="Nolan M."/>
            <person name="Lucas S."/>
            <person name="Del Rio T.G."/>
            <person name="Tice H."/>
            <person name="Cheng J.F."/>
            <person name="Tapia R."/>
            <person name="Han C."/>
            <person name="Goodwin L."/>
            <person name="Pitluck S."/>
            <person name="Liolios K."/>
            <person name="Pagani I."/>
            <person name="Ivanova N."/>
            <person name="Huntemann M."/>
            <person name="Mavromatis K."/>
            <person name="Mikhailova N."/>
            <person name="Pati A."/>
            <person name="Chen A."/>
            <person name="Palaniappan K."/>
            <person name="Land M."/>
            <person name="Hauser L."/>
            <person name="Brambilla E.M."/>
            <person name="Rohde M."/>
            <person name="Verbarg S."/>
            <person name="Goker M."/>
            <person name="Bristow J."/>
            <person name="Eisen J.A."/>
            <person name="Markowitz V."/>
            <person name="Hugenholtz P."/>
            <person name="Kyrpides N.C."/>
            <person name="Klenk H.P."/>
            <person name="Woyke T."/>
        </authorList>
    </citation>
    <scope>NUCLEOTIDE SEQUENCE [LARGE SCALE GENOMIC DNA]</scope>
    <source>
        <strain evidence="7">ATCC 27775 / DSM 1100 / LMG 10767 / O</strain>
    </source>
</reference>
<dbReference type="AlphaFoldDB" id="F4L7D5"/>
<dbReference type="OrthoDB" id="5293996at2"/>
<dbReference type="GO" id="GO:0016646">
    <property type="term" value="F:oxidoreductase activity, acting on the CH-NH group of donors, NAD or NADP as acceptor"/>
    <property type="evidence" value="ECO:0007669"/>
    <property type="project" value="UniProtKB-ARBA"/>
</dbReference>
<evidence type="ECO:0000313" key="6">
    <source>
        <dbReference type="EMBL" id="AEE53162.1"/>
    </source>
</evidence>
<dbReference type="Gene3D" id="2.30.110.10">
    <property type="entry name" value="Electron Transport, Fmn-binding Protein, Chain A"/>
    <property type="match status" value="1"/>
</dbReference>
<organism evidence="6 7">
    <name type="scientific">Haliscomenobacter hydrossis (strain ATCC 27775 / DSM 1100 / LMG 10767 / O)</name>
    <dbReference type="NCBI Taxonomy" id="760192"/>
    <lineage>
        <taxon>Bacteria</taxon>
        <taxon>Pseudomonadati</taxon>
        <taxon>Bacteroidota</taxon>
        <taxon>Saprospiria</taxon>
        <taxon>Saprospirales</taxon>
        <taxon>Haliscomenobacteraceae</taxon>
        <taxon>Haliscomenobacter</taxon>
    </lineage>
</organism>
<comment type="similarity">
    <text evidence="4">Belongs to the flavoredoxin family.</text>
</comment>
<name>F4L7D5_HALH1</name>
<comment type="cofactor">
    <cofactor evidence="1">
        <name>FMN</name>
        <dbReference type="ChEBI" id="CHEBI:58210"/>
    </cofactor>
</comment>
<evidence type="ECO:0000256" key="4">
    <source>
        <dbReference type="ARBA" id="ARBA00038054"/>
    </source>
</evidence>
<sequence length="206" mass="22454">MTFSLQDLQNLARIPRLTLINAITGFKSGNLVGSVGADGVPNLAIFSSAVHIGSAPPLLGIVTRPIDGDLKTTRHTYQNIQHSRFFTLNHVHENMVTAAHQTSASYPDGVSEFDAVGLTPQWNEGIAAPYVAEATIKMGLEYVEEYFIKANNTILIIGKVLELILPDDCLDEQGNLDLQRAGTVALSGLDTYHRTEPIVRLPYARV</sequence>
<dbReference type="SUPFAM" id="SSF50475">
    <property type="entry name" value="FMN-binding split barrel"/>
    <property type="match status" value="1"/>
</dbReference>
<keyword evidence="3" id="KW-0288">FMN</keyword>
<proteinExistence type="inferred from homology"/>
<feature type="domain" description="Flavin reductase like" evidence="5">
    <location>
        <begin position="28"/>
        <end position="168"/>
    </location>
</feature>
<reference key="2">
    <citation type="submission" date="2011-04" db="EMBL/GenBank/DDBJ databases">
        <title>Complete sequence of chromosome of Haliscomenobacter hydrossis DSM 1100.</title>
        <authorList>
            <consortium name="US DOE Joint Genome Institute (JGI-PGF)"/>
            <person name="Lucas S."/>
            <person name="Han J."/>
            <person name="Lapidus A."/>
            <person name="Bruce D."/>
            <person name="Goodwin L."/>
            <person name="Pitluck S."/>
            <person name="Peters L."/>
            <person name="Kyrpides N."/>
            <person name="Mavromatis K."/>
            <person name="Ivanova N."/>
            <person name="Ovchinnikova G."/>
            <person name="Pagani I."/>
            <person name="Daligault H."/>
            <person name="Detter J.C."/>
            <person name="Han C."/>
            <person name="Land M."/>
            <person name="Hauser L."/>
            <person name="Markowitz V."/>
            <person name="Cheng J.-F."/>
            <person name="Hugenholtz P."/>
            <person name="Woyke T."/>
            <person name="Wu D."/>
            <person name="Verbarg S."/>
            <person name="Frueling A."/>
            <person name="Brambilla E."/>
            <person name="Klenk H.-P."/>
            <person name="Eisen J.A."/>
        </authorList>
    </citation>
    <scope>NUCLEOTIDE SEQUENCE</scope>
    <source>
        <strain>DSM 1100</strain>
    </source>
</reference>
<gene>
    <name evidence="6" type="ordered locus">Halhy_5337</name>
</gene>
<dbReference type="Proteomes" id="UP000008461">
    <property type="component" value="Chromosome"/>
</dbReference>
<dbReference type="PANTHER" id="PTHR33798:SF5">
    <property type="entry name" value="FLAVIN REDUCTASE LIKE DOMAIN-CONTAINING PROTEIN"/>
    <property type="match status" value="1"/>
</dbReference>
<dbReference type="STRING" id="760192.Halhy_5337"/>
<dbReference type="InterPro" id="IPR012349">
    <property type="entry name" value="Split_barrel_FMN-bd"/>
</dbReference>
<accession>F4L7D5</accession>
<keyword evidence="2" id="KW-0285">Flavoprotein</keyword>
<protein>
    <submittedName>
        <fullName evidence="6">Flavin reductase domain protein FMN-binding protein</fullName>
    </submittedName>
</protein>
<dbReference type="HOGENOM" id="CLU_113721_0_0_10"/>
<evidence type="ECO:0000256" key="2">
    <source>
        <dbReference type="ARBA" id="ARBA00022630"/>
    </source>
</evidence>
<dbReference type="InterPro" id="IPR002563">
    <property type="entry name" value="Flavin_Rdtase-like_dom"/>
</dbReference>
<dbReference type="PANTHER" id="PTHR33798">
    <property type="entry name" value="FLAVOPROTEIN OXYGENASE"/>
    <property type="match status" value="1"/>
</dbReference>
<evidence type="ECO:0000256" key="3">
    <source>
        <dbReference type="ARBA" id="ARBA00022643"/>
    </source>
</evidence>
<dbReference type="eggNOG" id="COG1853">
    <property type="taxonomic scope" value="Bacteria"/>
</dbReference>
<dbReference type="RefSeq" id="WP_013767696.1">
    <property type="nucleotide sequence ID" value="NC_015510.1"/>
</dbReference>
<evidence type="ECO:0000313" key="7">
    <source>
        <dbReference type="Proteomes" id="UP000008461"/>
    </source>
</evidence>
<evidence type="ECO:0000256" key="1">
    <source>
        <dbReference type="ARBA" id="ARBA00001917"/>
    </source>
</evidence>
<keyword evidence="7" id="KW-1185">Reference proteome</keyword>
<dbReference type="Pfam" id="PF01613">
    <property type="entry name" value="Flavin_Reduct"/>
    <property type="match status" value="1"/>
</dbReference>
<evidence type="ECO:0000259" key="5">
    <source>
        <dbReference type="Pfam" id="PF01613"/>
    </source>
</evidence>
<dbReference type="KEGG" id="hhy:Halhy_5337"/>
<dbReference type="EMBL" id="CP002691">
    <property type="protein sequence ID" value="AEE53162.1"/>
    <property type="molecule type" value="Genomic_DNA"/>
</dbReference>
<dbReference type="GO" id="GO:0010181">
    <property type="term" value="F:FMN binding"/>
    <property type="evidence" value="ECO:0007669"/>
    <property type="project" value="InterPro"/>
</dbReference>